<keyword evidence="5" id="KW-1185">Reference proteome</keyword>
<dbReference type="AlphaFoldDB" id="A0A8K0SKZ7"/>
<dbReference type="Proteomes" id="UP000813444">
    <property type="component" value="Unassembled WGS sequence"/>
</dbReference>
<evidence type="ECO:0008006" key="6">
    <source>
        <dbReference type="Google" id="ProtNLM"/>
    </source>
</evidence>
<proteinExistence type="predicted"/>
<feature type="compositionally biased region" description="Low complexity" evidence="1">
    <location>
        <begin position="150"/>
        <end position="182"/>
    </location>
</feature>
<organism evidence="4 5">
    <name type="scientific">Stachybotrys elegans</name>
    <dbReference type="NCBI Taxonomy" id="80388"/>
    <lineage>
        <taxon>Eukaryota</taxon>
        <taxon>Fungi</taxon>
        <taxon>Dikarya</taxon>
        <taxon>Ascomycota</taxon>
        <taxon>Pezizomycotina</taxon>
        <taxon>Sordariomycetes</taxon>
        <taxon>Hypocreomycetidae</taxon>
        <taxon>Hypocreales</taxon>
        <taxon>Stachybotryaceae</taxon>
        <taxon>Stachybotrys</taxon>
    </lineage>
</organism>
<gene>
    <name evidence="4" type="ORF">B0I35DRAFT_63643</name>
</gene>
<feature type="transmembrane region" description="Helical" evidence="2">
    <location>
        <begin position="204"/>
        <end position="224"/>
    </location>
</feature>
<name>A0A8K0SKZ7_9HYPO</name>
<sequence length="281" mass="29984">MHLNHRAGAVACYLLALQLWSGLGLSQTTQAPEFIGYVVRNNVPATTAMCNFPGMEAMFTGSILFCEYTTGTITWIRTGCRGSNVLYSSSTDTMAVTCSDACVPLTVIESWPSGGETWTMYDCLSVASLTEPVGTVYRVIDALDLSTQTDSVSTVTTEQSSETATESSSITTSSGTPSSPAPETDDDSDNGSDGNNGGLSDGQIAGAVVGPVLFVALVAGFLWWRRWARRRQPQSQVPDVHEAGDKTEAHTVTTPPQMERPSVVELPVHSRPAEMQGSCDR</sequence>
<keyword evidence="2" id="KW-1133">Transmembrane helix</keyword>
<keyword evidence="2" id="KW-0472">Membrane</keyword>
<reference evidence="4" key="1">
    <citation type="journal article" date="2021" name="Nat. Commun.">
        <title>Genetic determinants of endophytism in the Arabidopsis root mycobiome.</title>
        <authorList>
            <person name="Mesny F."/>
            <person name="Miyauchi S."/>
            <person name="Thiergart T."/>
            <person name="Pickel B."/>
            <person name="Atanasova L."/>
            <person name="Karlsson M."/>
            <person name="Huettel B."/>
            <person name="Barry K.W."/>
            <person name="Haridas S."/>
            <person name="Chen C."/>
            <person name="Bauer D."/>
            <person name="Andreopoulos W."/>
            <person name="Pangilinan J."/>
            <person name="LaButti K."/>
            <person name="Riley R."/>
            <person name="Lipzen A."/>
            <person name="Clum A."/>
            <person name="Drula E."/>
            <person name="Henrissat B."/>
            <person name="Kohler A."/>
            <person name="Grigoriev I.V."/>
            <person name="Martin F.M."/>
            <person name="Hacquard S."/>
        </authorList>
    </citation>
    <scope>NUCLEOTIDE SEQUENCE</scope>
    <source>
        <strain evidence="4">MPI-CAGE-CH-0235</strain>
    </source>
</reference>
<feature type="chain" id="PRO_5035468729" description="Ig-like domain-containing protein" evidence="3">
    <location>
        <begin position="27"/>
        <end position="281"/>
    </location>
</feature>
<keyword evidence="2" id="KW-0812">Transmembrane</keyword>
<evidence type="ECO:0000313" key="4">
    <source>
        <dbReference type="EMBL" id="KAH7311369.1"/>
    </source>
</evidence>
<evidence type="ECO:0000256" key="2">
    <source>
        <dbReference type="SAM" id="Phobius"/>
    </source>
</evidence>
<feature type="region of interest" description="Disordered" evidence="1">
    <location>
        <begin position="150"/>
        <end position="199"/>
    </location>
</feature>
<keyword evidence="3" id="KW-0732">Signal</keyword>
<dbReference type="EMBL" id="JAGPNK010000011">
    <property type="protein sequence ID" value="KAH7311369.1"/>
    <property type="molecule type" value="Genomic_DNA"/>
</dbReference>
<evidence type="ECO:0000313" key="5">
    <source>
        <dbReference type="Proteomes" id="UP000813444"/>
    </source>
</evidence>
<evidence type="ECO:0000256" key="3">
    <source>
        <dbReference type="SAM" id="SignalP"/>
    </source>
</evidence>
<feature type="region of interest" description="Disordered" evidence="1">
    <location>
        <begin position="232"/>
        <end position="281"/>
    </location>
</feature>
<feature type="compositionally biased region" description="Basic and acidic residues" evidence="1">
    <location>
        <begin position="239"/>
        <end position="249"/>
    </location>
</feature>
<feature type="signal peptide" evidence="3">
    <location>
        <begin position="1"/>
        <end position="26"/>
    </location>
</feature>
<comment type="caution">
    <text evidence="4">The sequence shown here is derived from an EMBL/GenBank/DDBJ whole genome shotgun (WGS) entry which is preliminary data.</text>
</comment>
<accession>A0A8K0SKZ7</accession>
<evidence type="ECO:0000256" key="1">
    <source>
        <dbReference type="SAM" id="MobiDB-lite"/>
    </source>
</evidence>
<protein>
    <recommendedName>
        <fullName evidence="6">Ig-like domain-containing protein</fullName>
    </recommendedName>
</protein>